<reference evidence="1 2" key="1">
    <citation type="submission" date="2018-10" db="EMBL/GenBank/DDBJ databases">
        <title>Genomic Encyclopedia of Archaeal and Bacterial Type Strains, Phase II (KMG-II): from individual species to whole genera.</title>
        <authorList>
            <person name="Goeker M."/>
        </authorList>
    </citation>
    <scope>NUCLEOTIDE SEQUENCE [LARGE SCALE GENOMIC DNA]</scope>
    <source>
        <strain evidence="1 2">DSM 25217</strain>
    </source>
</reference>
<protein>
    <recommendedName>
        <fullName evidence="3">Sensory transduction regulator</fullName>
    </recommendedName>
</protein>
<dbReference type="RefSeq" id="WP_121937873.1">
    <property type="nucleotide sequence ID" value="NZ_REFR01000010.1"/>
</dbReference>
<evidence type="ECO:0008006" key="3">
    <source>
        <dbReference type="Google" id="ProtNLM"/>
    </source>
</evidence>
<dbReference type="EMBL" id="REFR01000010">
    <property type="protein sequence ID" value="RMB08514.1"/>
    <property type="molecule type" value="Genomic_DNA"/>
</dbReference>
<evidence type="ECO:0000313" key="1">
    <source>
        <dbReference type="EMBL" id="RMB08514.1"/>
    </source>
</evidence>
<comment type="caution">
    <text evidence="1">The sequence shown here is derived from an EMBL/GenBank/DDBJ whole genome shotgun (WGS) entry which is preliminary data.</text>
</comment>
<proteinExistence type="predicted"/>
<evidence type="ECO:0000313" key="2">
    <source>
        <dbReference type="Proteomes" id="UP000271227"/>
    </source>
</evidence>
<accession>A0A3M0CG01</accession>
<sequence length="137" mass="15630">MKTLQQTVEQAQSQLERLEERQFDSIDFDWEGIRFYATAKSSINGKPVIHLKAVIGRLFYTVEDGKARSRAISGIYKNNRGLDGRYKLLRSGEVHFESMTRTDDLLRGTDLMSALTLILLEAEPHLLEMRSNLKAIG</sequence>
<dbReference type="InParanoid" id="A0A3M0CG01"/>
<organism evidence="1 2">
    <name type="scientific">Eilatimonas milleporae</name>
    <dbReference type="NCBI Taxonomy" id="911205"/>
    <lineage>
        <taxon>Bacteria</taxon>
        <taxon>Pseudomonadati</taxon>
        <taxon>Pseudomonadota</taxon>
        <taxon>Alphaproteobacteria</taxon>
        <taxon>Kordiimonadales</taxon>
        <taxon>Kordiimonadaceae</taxon>
        <taxon>Eilatimonas</taxon>
    </lineage>
</organism>
<gene>
    <name evidence="1" type="ORF">BXY39_1149</name>
</gene>
<name>A0A3M0CG01_9PROT</name>
<keyword evidence="2" id="KW-1185">Reference proteome</keyword>
<dbReference type="Proteomes" id="UP000271227">
    <property type="component" value="Unassembled WGS sequence"/>
</dbReference>
<dbReference type="OrthoDB" id="8480431at2"/>
<dbReference type="AlphaFoldDB" id="A0A3M0CG01"/>